<evidence type="ECO:0008006" key="6">
    <source>
        <dbReference type="Google" id="ProtNLM"/>
    </source>
</evidence>
<name>A0A2R6NKP8_9APHY</name>
<dbReference type="EMBL" id="MLYV02001126">
    <property type="protein sequence ID" value="PSR72881.1"/>
    <property type="molecule type" value="Genomic_DNA"/>
</dbReference>
<feature type="region of interest" description="Disordered" evidence="3">
    <location>
        <begin position="126"/>
        <end position="192"/>
    </location>
</feature>
<keyword evidence="5" id="KW-1185">Reference proteome</keyword>
<comment type="similarity">
    <text evidence="1">Belongs to the TSR2 family.</text>
</comment>
<proteinExistence type="inferred from homology"/>
<dbReference type="Pfam" id="PF10273">
    <property type="entry name" value="WGG"/>
    <property type="match status" value="1"/>
</dbReference>
<evidence type="ECO:0000256" key="3">
    <source>
        <dbReference type="SAM" id="MobiDB-lite"/>
    </source>
</evidence>
<dbReference type="OrthoDB" id="263560at2759"/>
<evidence type="ECO:0000256" key="2">
    <source>
        <dbReference type="ARBA" id="ARBA00022552"/>
    </source>
</evidence>
<dbReference type="STRING" id="98765.A0A2R6NKP8"/>
<comment type="caution">
    <text evidence="4">The sequence shown here is derived from an EMBL/GenBank/DDBJ whole genome shotgun (WGS) entry which is preliminary data.</text>
</comment>
<sequence length="192" mass="20847">MSATTSTSASAAPAPTSVLFARGVIARLALWPALRIAVEQGWGGPESAEKRTWLASVIVDAFEEQDPVPDIGYVELTLLQVMEDEFDTVLEDGSAEIVAKDVVKLWDDVQSGNQEAVKVFEEQAERSKGKKVEVEEVAGDNSDWEDESDEESGDDEDEAPALLNSQAKQARPVPEVDEDGFTVVKGKSKSHR</sequence>
<organism evidence="4 5">
    <name type="scientific">Hermanssonia centrifuga</name>
    <dbReference type="NCBI Taxonomy" id="98765"/>
    <lineage>
        <taxon>Eukaryota</taxon>
        <taxon>Fungi</taxon>
        <taxon>Dikarya</taxon>
        <taxon>Basidiomycota</taxon>
        <taxon>Agaricomycotina</taxon>
        <taxon>Agaricomycetes</taxon>
        <taxon>Polyporales</taxon>
        <taxon>Meruliaceae</taxon>
        <taxon>Hermanssonia</taxon>
    </lineage>
</organism>
<accession>A0A2R6NKP8</accession>
<feature type="compositionally biased region" description="Acidic residues" evidence="3">
    <location>
        <begin position="135"/>
        <end position="159"/>
    </location>
</feature>
<reference evidence="4 5" key="1">
    <citation type="submission" date="2018-02" db="EMBL/GenBank/DDBJ databases">
        <title>Genome sequence of the basidiomycete white-rot fungus Phlebia centrifuga.</title>
        <authorList>
            <person name="Granchi Z."/>
            <person name="Peng M."/>
            <person name="de Vries R.P."/>
            <person name="Hilden K."/>
            <person name="Makela M.R."/>
            <person name="Grigoriev I."/>
            <person name="Riley R."/>
        </authorList>
    </citation>
    <scope>NUCLEOTIDE SEQUENCE [LARGE SCALE GENOMIC DNA]</scope>
    <source>
        <strain evidence="4 5">FBCC195</strain>
    </source>
</reference>
<gene>
    <name evidence="4" type="ORF">PHLCEN_2v11248</name>
</gene>
<dbReference type="Proteomes" id="UP000186601">
    <property type="component" value="Unassembled WGS sequence"/>
</dbReference>
<dbReference type="AlphaFoldDB" id="A0A2R6NKP8"/>
<dbReference type="PANTHER" id="PTHR21250">
    <property type="entry name" value="PRE-RRNA-PROCESSING PROTEIN TSR2 HOMOLOG"/>
    <property type="match status" value="1"/>
</dbReference>
<evidence type="ECO:0000256" key="1">
    <source>
        <dbReference type="ARBA" id="ARBA00006524"/>
    </source>
</evidence>
<evidence type="ECO:0000313" key="4">
    <source>
        <dbReference type="EMBL" id="PSR72881.1"/>
    </source>
</evidence>
<dbReference type="InterPro" id="IPR019398">
    <property type="entry name" value="Pre-rRNA_process_TSR2"/>
</dbReference>
<evidence type="ECO:0000313" key="5">
    <source>
        <dbReference type="Proteomes" id="UP000186601"/>
    </source>
</evidence>
<dbReference type="GO" id="GO:0006364">
    <property type="term" value="P:rRNA processing"/>
    <property type="evidence" value="ECO:0007669"/>
    <property type="project" value="UniProtKB-KW"/>
</dbReference>
<keyword evidence="2" id="KW-0698">rRNA processing</keyword>
<protein>
    <recommendedName>
        <fullName evidence="6">Pre-rRNA-processing protein TSR2</fullName>
    </recommendedName>
</protein>